<dbReference type="VEuPathDB" id="FungiDB:GGTG_08075"/>
<dbReference type="AlphaFoldDB" id="J3P3I8"/>
<reference evidence="2" key="2">
    <citation type="submission" date="2010-07" db="EMBL/GenBank/DDBJ databases">
        <authorList>
            <consortium name="The Broad Institute Genome Sequencing Platform"/>
            <consortium name="Broad Institute Genome Sequencing Center for Infectious Disease"/>
            <person name="Ma L.-J."/>
            <person name="Dead R."/>
            <person name="Young S."/>
            <person name="Zeng Q."/>
            <person name="Koehrsen M."/>
            <person name="Alvarado L."/>
            <person name="Berlin A."/>
            <person name="Chapman S.B."/>
            <person name="Chen Z."/>
            <person name="Freedman E."/>
            <person name="Gellesch M."/>
            <person name="Goldberg J."/>
            <person name="Griggs A."/>
            <person name="Gujja S."/>
            <person name="Heilman E.R."/>
            <person name="Heiman D."/>
            <person name="Hepburn T."/>
            <person name="Howarth C."/>
            <person name="Jen D."/>
            <person name="Larson L."/>
            <person name="Mehta T."/>
            <person name="Neiman D."/>
            <person name="Pearson M."/>
            <person name="Roberts A."/>
            <person name="Saif S."/>
            <person name="Shea T."/>
            <person name="Shenoy N."/>
            <person name="Sisk P."/>
            <person name="Stolte C."/>
            <person name="Sykes S."/>
            <person name="Walk T."/>
            <person name="White J."/>
            <person name="Yandava C."/>
            <person name="Haas B."/>
            <person name="Nusbaum C."/>
            <person name="Birren B."/>
        </authorList>
    </citation>
    <scope>NUCLEOTIDE SEQUENCE</scope>
    <source>
        <strain evidence="2">R3-111a-1</strain>
    </source>
</reference>
<dbReference type="OrthoDB" id="1681166at2759"/>
<evidence type="ECO:0000313" key="2">
    <source>
        <dbReference type="EMBL" id="EJT74231.1"/>
    </source>
</evidence>
<reference evidence="3" key="5">
    <citation type="submission" date="2018-04" db="UniProtKB">
        <authorList>
            <consortium name="EnsemblFungi"/>
        </authorList>
    </citation>
    <scope>IDENTIFICATION</scope>
    <source>
        <strain evidence="3">R3-111a-1</strain>
    </source>
</reference>
<evidence type="ECO:0000256" key="1">
    <source>
        <dbReference type="SAM" id="MobiDB-lite"/>
    </source>
</evidence>
<evidence type="ECO:0000313" key="4">
    <source>
        <dbReference type="Proteomes" id="UP000006039"/>
    </source>
</evidence>
<dbReference type="EMBL" id="GL385398">
    <property type="protein sequence ID" value="EJT74231.1"/>
    <property type="molecule type" value="Genomic_DNA"/>
</dbReference>
<organism evidence="2">
    <name type="scientific">Gaeumannomyces tritici (strain R3-111a-1)</name>
    <name type="common">Wheat and barley take-all root rot fungus</name>
    <name type="synonym">Gaeumannomyces graminis var. tritici</name>
    <dbReference type="NCBI Taxonomy" id="644352"/>
    <lineage>
        <taxon>Eukaryota</taxon>
        <taxon>Fungi</taxon>
        <taxon>Dikarya</taxon>
        <taxon>Ascomycota</taxon>
        <taxon>Pezizomycotina</taxon>
        <taxon>Sordariomycetes</taxon>
        <taxon>Sordariomycetidae</taxon>
        <taxon>Magnaporthales</taxon>
        <taxon>Magnaporthaceae</taxon>
        <taxon>Gaeumannomyces</taxon>
    </lineage>
</organism>
<feature type="compositionally biased region" description="Low complexity" evidence="1">
    <location>
        <begin position="349"/>
        <end position="358"/>
    </location>
</feature>
<dbReference type="HOGENOM" id="CLU_758736_0_0_1"/>
<name>J3P3I8_GAET3</name>
<feature type="compositionally biased region" description="Low complexity" evidence="1">
    <location>
        <begin position="80"/>
        <end position="96"/>
    </location>
</feature>
<reference evidence="2" key="3">
    <citation type="submission" date="2010-09" db="EMBL/GenBank/DDBJ databases">
        <title>Annotation of Gaeumannomyces graminis var. tritici R3-111a-1.</title>
        <authorList>
            <consortium name="The Broad Institute Genome Sequencing Platform"/>
            <person name="Ma L.-J."/>
            <person name="Dead R."/>
            <person name="Young S.K."/>
            <person name="Zeng Q."/>
            <person name="Gargeya S."/>
            <person name="Fitzgerald M."/>
            <person name="Haas B."/>
            <person name="Abouelleil A."/>
            <person name="Alvarado L."/>
            <person name="Arachchi H.M."/>
            <person name="Berlin A."/>
            <person name="Brown A."/>
            <person name="Chapman S.B."/>
            <person name="Chen Z."/>
            <person name="Dunbar C."/>
            <person name="Freedman E."/>
            <person name="Gearin G."/>
            <person name="Gellesch M."/>
            <person name="Goldberg J."/>
            <person name="Griggs A."/>
            <person name="Gujja S."/>
            <person name="Heiman D."/>
            <person name="Howarth C."/>
            <person name="Larson L."/>
            <person name="Lui A."/>
            <person name="MacDonald P.J.P."/>
            <person name="Mehta T."/>
            <person name="Montmayeur A."/>
            <person name="Murphy C."/>
            <person name="Neiman D."/>
            <person name="Pearson M."/>
            <person name="Priest M."/>
            <person name="Roberts A."/>
            <person name="Saif S."/>
            <person name="Shea T."/>
            <person name="Shenoy N."/>
            <person name="Sisk P."/>
            <person name="Stolte C."/>
            <person name="Sykes S."/>
            <person name="Yandava C."/>
            <person name="Wortman J."/>
            <person name="Nusbaum C."/>
            <person name="Birren B."/>
        </authorList>
    </citation>
    <scope>NUCLEOTIDE SEQUENCE</scope>
    <source>
        <strain evidence="2">R3-111a-1</strain>
    </source>
</reference>
<dbReference type="Proteomes" id="UP000006039">
    <property type="component" value="Unassembled WGS sequence"/>
</dbReference>
<feature type="compositionally biased region" description="Polar residues" evidence="1">
    <location>
        <begin position="11"/>
        <end position="20"/>
    </location>
</feature>
<protein>
    <submittedName>
        <fullName evidence="2 3">Uncharacterized protein</fullName>
    </submittedName>
</protein>
<feature type="region of interest" description="Disordered" evidence="1">
    <location>
        <begin position="258"/>
        <end position="303"/>
    </location>
</feature>
<proteinExistence type="predicted"/>
<sequence length="365" mass="37874">MTDPTRRVSSEAVSSGQSPAASIYKSVSPAQSPALPQTGGPGGPGISHWPERRRLSSNSATQPQSLGIANRPSSGQASISSQHQRQPPQQQRQSLEPQHEVRPDQLSHHLAEAATRPPIPPRFTPVFALVDDGTTRTTHHPRVHYIFADDNPDVLTEALTEAAAHHPPLDSASFALPLPVDPRTGRPPDRAILLDLVPSANGAAPGFSIAAANSLSADFAVTSASLSRNMDDSGPGNDGAGEDDATDGHLVLRIEGVSAEGPPRFPATALKRTSPSASGGGLAYSGASSGSGRSRGGGAPITGGSEEFVALAEDFDRRMDVMRRVVEAFEAGAKAQREADRANPDTTNAAAGEGAGEALDQRRGS</sequence>
<dbReference type="RefSeq" id="XP_009224175.1">
    <property type="nucleotide sequence ID" value="XM_009225911.1"/>
</dbReference>
<evidence type="ECO:0000313" key="3">
    <source>
        <dbReference type="EnsemblFungi" id="EJT74231"/>
    </source>
</evidence>
<keyword evidence="4" id="KW-1185">Reference proteome</keyword>
<reference evidence="3" key="4">
    <citation type="journal article" date="2015" name="G3 (Bethesda)">
        <title>Genome sequences of three phytopathogenic species of the Magnaporthaceae family of fungi.</title>
        <authorList>
            <person name="Okagaki L.H."/>
            <person name="Nunes C.C."/>
            <person name="Sailsbery J."/>
            <person name="Clay B."/>
            <person name="Brown D."/>
            <person name="John T."/>
            <person name="Oh Y."/>
            <person name="Young N."/>
            <person name="Fitzgerald M."/>
            <person name="Haas B.J."/>
            <person name="Zeng Q."/>
            <person name="Young S."/>
            <person name="Adiconis X."/>
            <person name="Fan L."/>
            <person name="Levin J.Z."/>
            <person name="Mitchell T.K."/>
            <person name="Okubara P.A."/>
            <person name="Farman M.L."/>
            <person name="Kohn L.M."/>
            <person name="Birren B."/>
            <person name="Ma L.-J."/>
            <person name="Dean R.A."/>
        </authorList>
    </citation>
    <scope>NUCLEOTIDE SEQUENCE</scope>
    <source>
        <strain evidence="3">R3-111a-1</strain>
    </source>
</reference>
<accession>J3P3I8</accession>
<dbReference type="EnsemblFungi" id="EJT74231">
    <property type="protein sequence ID" value="EJT74231"/>
    <property type="gene ID" value="GGTG_08075"/>
</dbReference>
<dbReference type="eggNOG" id="ENOG502SFYT">
    <property type="taxonomic scope" value="Eukaryota"/>
</dbReference>
<feature type="region of interest" description="Disordered" evidence="1">
    <location>
        <begin position="332"/>
        <end position="365"/>
    </location>
</feature>
<gene>
    <name evidence="3" type="primary">20348533</name>
    <name evidence="2" type="ORF">GGTG_08075</name>
</gene>
<dbReference type="STRING" id="644352.J3P3I8"/>
<dbReference type="GeneID" id="20348533"/>
<reference evidence="4" key="1">
    <citation type="submission" date="2010-07" db="EMBL/GenBank/DDBJ databases">
        <title>The genome sequence of Gaeumannomyces graminis var. tritici strain R3-111a-1.</title>
        <authorList>
            <consortium name="The Broad Institute Genome Sequencing Platform"/>
            <person name="Ma L.-J."/>
            <person name="Dead R."/>
            <person name="Young S."/>
            <person name="Zeng Q."/>
            <person name="Koehrsen M."/>
            <person name="Alvarado L."/>
            <person name="Berlin A."/>
            <person name="Chapman S.B."/>
            <person name="Chen Z."/>
            <person name="Freedman E."/>
            <person name="Gellesch M."/>
            <person name="Goldberg J."/>
            <person name="Griggs A."/>
            <person name="Gujja S."/>
            <person name="Heilman E.R."/>
            <person name="Heiman D."/>
            <person name="Hepburn T."/>
            <person name="Howarth C."/>
            <person name="Jen D."/>
            <person name="Larson L."/>
            <person name="Mehta T."/>
            <person name="Neiman D."/>
            <person name="Pearson M."/>
            <person name="Roberts A."/>
            <person name="Saif S."/>
            <person name="Shea T."/>
            <person name="Shenoy N."/>
            <person name="Sisk P."/>
            <person name="Stolte C."/>
            <person name="Sykes S."/>
            <person name="Walk T."/>
            <person name="White J."/>
            <person name="Yandava C."/>
            <person name="Haas B."/>
            <person name="Nusbaum C."/>
            <person name="Birren B."/>
        </authorList>
    </citation>
    <scope>NUCLEOTIDE SEQUENCE [LARGE SCALE GENOMIC DNA]</scope>
    <source>
        <strain evidence="4">R3-111a-1</strain>
    </source>
</reference>
<feature type="compositionally biased region" description="Polar residues" evidence="1">
    <location>
        <begin position="56"/>
        <end position="79"/>
    </location>
</feature>
<feature type="region of interest" description="Disordered" evidence="1">
    <location>
        <begin position="1"/>
        <end position="104"/>
    </location>
</feature>